<gene>
    <name evidence="1" type="ORF">BJ138DRAFT_1138333</name>
</gene>
<organism evidence="1 2">
    <name type="scientific">Hygrophoropsis aurantiaca</name>
    <dbReference type="NCBI Taxonomy" id="72124"/>
    <lineage>
        <taxon>Eukaryota</taxon>
        <taxon>Fungi</taxon>
        <taxon>Dikarya</taxon>
        <taxon>Basidiomycota</taxon>
        <taxon>Agaricomycotina</taxon>
        <taxon>Agaricomycetes</taxon>
        <taxon>Agaricomycetidae</taxon>
        <taxon>Boletales</taxon>
        <taxon>Coniophorineae</taxon>
        <taxon>Hygrophoropsidaceae</taxon>
        <taxon>Hygrophoropsis</taxon>
    </lineage>
</organism>
<proteinExistence type="predicted"/>
<evidence type="ECO:0000313" key="2">
    <source>
        <dbReference type="Proteomes" id="UP000790377"/>
    </source>
</evidence>
<sequence>MSADPSTNPEAHDNVIEDTDVAFGHVVPVPNQNKKPVKNRLGFEYMEHCFIGDSTKLTLADGQQVAASAHKFALPNGLNLTYGQINGLAGDFYGTKNPISDGTDDQDRSVRFVAAYNSLAVDTTRQPKEATDILAVLQAGLNAVNNALANHQDPSIAYSKLPDVSIKLEYITFGRKDIPGYLGLARINWDHFGIDARTAYNAGHATAILKAVNGDLEGAYAMNAFADHFLEDSFSAGHLRTPRRLLHTPHNLASDVCAKFMHDEDGAIGLNRALDQEAAENSRRCVRAVQASVDEVYKAFTSRTAPSPADYAAWKVAPTLDSARATTQALATLFTFKKERRKTLSARRVWDFKTNWRSFWTAAECKLSGLWNSPIVIDSVKHTPSRWTDICIAGPRIWSLDVFYQSPSGSLLRSQNVDGLWTRGFNEPITDAVRFTPLASVDWDSGEQASEFTLIRVYYLDRDYVLQEYCYSEGSGWYARSIGSMNIIAAHSTRLAAVYYGPGCHIRIYLQEAGSLNITEVCHDDGRWFRGEVLRSALEGTSIAAVTYLWDSNREIRVYFQKGDLSLSEYSHNRLGWNQVPGGSPIDAVVWVPSTENAVIQVYWRDINDSIVMSKRHTVWEPVATVLQGGVTSGFQFSVLQWDQGKILRIYWQGPDHVLREHCNDNSGQSWFPGSLKLGAIE</sequence>
<evidence type="ECO:0000313" key="1">
    <source>
        <dbReference type="EMBL" id="KAH7905261.1"/>
    </source>
</evidence>
<dbReference type="Proteomes" id="UP000790377">
    <property type="component" value="Unassembled WGS sequence"/>
</dbReference>
<accession>A0ACB7ZVZ7</accession>
<comment type="caution">
    <text evidence="1">The sequence shown here is derived from an EMBL/GenBank/DDBJ whole genome shotgun (WGS) entry which is preliminary data.</text>
</comment>
<keyword evidence="2" id="KW-1185">Reference proteome</keyword>
<dbReference type="EMBL" id="MU268233">
    <property type="protein sequence ID" value="KAH7905261.1"/>
    <property type="molecule type" value="Genomic_DNA"/>
</dbReference>
<reference evidence="1" key="1">
    <citation type="journal article" date="2021" name="New Phytol.">
        <title>Evolutionary innovations through gain and loss of genes in the ectomycorrhizal Boletales.</title>
        <authorList>
            <person name="Wu G."/>
            <person name="Miyauchi S."/>
            <person name="Morin E."/>
            <person name="Kuo A."/>
            <person name="Drula E."/>
            <person name="Varga T."/>
            <person name="Kohler A."/>
            <person name="Feng B."/>
            <person name="Cao Y."/>
            <person name="Lipzen A."/>
            <person name="Daum C."/>
            <person name="Hundley H."/>
            <person name="Pangilinan J."/>
            <person name="Johnson J."/>
            <person name="Barry K."/>
            <person name="LaButti K."/>
            <person name="Ng V."/>
            <person name="Ahrendt S."/>
            <person name="Min B."/>
            <person name="Choi I.G."/>
            <person name="Park H."/>
            <person name="Plett J.M."/>
            <person name="Magnuson J."/>
            <person name="Spatafora J.W."/>
            <person name="Nagy L.G."/>
            <person name="Henrissat B."/>
            <person name="Grigoriev I.V."/>
            <person name="Yang Z.L."/>
            <person name="Xu J."/>
            <person name="Martin F.M."/>
        </authorList>
    </citation>
    <scope>NUCLEOTIDE SEQUENCE</scope>
    <source>
        <strain evidence="1">ATCC 28755</strain>
    </source>
</reference>
<protein>
    <submittedName>
        <fullName evidence="1">Fungal fucose-specific lectin-domain-containing protein</fullName>
    </submittedName>
</protein>
<name>A0ACB7ZVZ7_9AGAM</name>